<feature type="compositionally biased region" description="Low complexity" evidence="1">
    <location>
        <begin position="15"/>
        <end position="33"/>
    </location>
</feature>
<feature type="region of interest" description="Disordered" evidence="1">
    <location>
        <begin position="1"/>
        <end position="51"/>
    </location>
</feature>
<dbReference type="AlphaFoldDB" id="A0A377WEK8"/>
<organism evidence="2 3">
    <name type="scientific">Klebsiella pneumoniae</name>
    <dbReference type="NCBI Taxonomy" id="573"/>
    <lineage>
        <taxon>Bacteria</taxon>
        <taxon>Pseudomonadati</taxon>
        <taxon>Pseudomonadota</taxon>
        <taxon>Gammaproteobacteria</taxon>
        <taxon>Enterobacterales</taxon>
        <taxon>Enterobacteriaceae</taxon>
        <taxon>Klebsiella/Raoultella group</taxon>
        <taxon>Klebsiella</taxon>
        <taxon>Klebsiella pneumoniae complex</taxon>
    </lineage>
</organism>
<sequence>MQALAQASQKLMEIAQQQHAQQQAGSADAQASNAKDDDVVDAEFEEVKDKK</sequence>
<evidence type="ECO:0000256" key="1">
    <source>
        <dbReference type="SAM" id="MobiDB-lite"/>
    </source>
</evidence>
<accession>A0A377WEK8</accession>
<gene>
    <name evidence="2" type="primary">dnaK_3</name>
    <name evidence="2" type="ORF">NCTC8849_00940</name>
</gene>
<dbReference type="EMBL" id="UGLC01000002">
    <property type="protein sequence ID" value="STT52407.1"/>
    <property type="molecule type" value="Genomic_DNA"/>
</dbReference>
<evidence type="ECO:0000313" key="2">
    <source>
        <dbReference type="EMBL" id="STT52407.1"/>
    </source>
</evidence>
<reference evidence="2 3" key="1">
    <citation type="submission" date="2018-06" db="EMBL/GenBank/DDBJ databases">
        <authorList>
            <consortium name="Pathogen Informatics"/>
            <person name="Doyle S."/>
        </authorList>
    </citation>
    <scope>NUCLEOTIDE SEQUENCE [LARGE SCALE GENOMIC DNA]</scope>
    <source>
        <strain evidence="2 3">NCTC8849</strain>
    </source>
</reference>
<evidence type="ECO:0000313" key="3">
    <source>
        <dbReference type="Proteomes" id="UP000254799"/>
    </source>
</evidence>
<protein>
    <submittedName>
        <fullName evidence="2">Chaperone protein DnaK</fullName>
    </submittedName>
</protein>
<name>A0A377WEK8_KLEPN</name>
<proteinExistence type="predicted"/>
<dbReference type="Proteomes" id="UP000254799">
    <property type="component" value="Unassembled WGS sequence"/>
</dbReference>